<evidence type="ECO:0000313" key="1">
    <source>
        <dbReference type="EMBL" id="QBK84716.1"/>
    </source>
</evidence>
<accession>A0A481YNP1</accession>
<sequence>MSFLVTKSIRLIYTKLKNMGYAIKEIKENHNNLSVDIITPPSPTKYDVQVKELIRSFIVYPISQDKNSRTLRAHLSRMGIKDTNITKVDVPKSIREHKELIFYGKTSELVYVYHSIITEYKVDDFSFIPYKYHDGYFRLYRSFEWDDTKIVSYPNGTSAVFLDTIDFNIQEELMRYISIMSKKTSSITRKNVDKHRLYDLINIIDPLLVKSGKEMETIPTGEVYQFGEYVGIISYILSDKELRLLFDHHTFSHDIKIVDTVKSYYALYLLHEDTSYLYDIRIKNGRLYMSGTTRGFFERFVIKYSSLLAKVDLDKTQFVKISSLDEAVSIASEYKCFVVNGDVYVAVNDDKSISPDVDSFREGLLKELELKSSKYTTFELALLYVGETLPFKFDTSSISIFFYFEIMGYESPNNDLSEIDTQFPLLFKEYTKEGKIYTQYYYESSSGKNIVVEEARSMFEPKKYNELNTVFIKGRYFNKKTYSIFLERMKILSENTL</sequence>
<proteinExistence type="predicted"/>
<name>A0A481YNP1_9VIRU</name>
<dbReference type="EMBL" id="MK500288">
    <property type="protein sequence ID" value="QBK84716.1"/>
    <property type="molecule type" value="Genomic_DNA"/>
</dbReference>
<reference evidence="1" key="1">
    <citation type="journal article" date="2019" name="MBio">
        <title>Virus Genomes from Deep Sea Sediments Expand the Ocean Megavirome and Support Independent Origins of Viral Gigantism.</title>
        <authorList>
            <person name="Backstrom D."/>
            <person name="Yutin N."/>
            <person name="Jorgensen S.L."/>
            <person name="Dharamshi J."/>
            <person name="Homa F."/>
            <person name="Zaremba-Niedwiedzka K."/>
            <person name="Spang A."/>
            <person name="Wolf Y.I."/>
            <person name="Koonin E.V."/>
            <person name="Ettema T.J."/>
        </authorList>
    </citation>
    <scope>NUCLEOTIDE SEQUENCE</scope>
</reference>
<protein>
    <submittedName>
        <fullName evidence="1">Uncharacterized protein</fullName>
    </submittedName>
</protein>
<gene>
    <name evidence="1" type="ORF">LCDPAC01_01970</name>
</gene>
<organism evidence="1">
    <name type="scientific">Pithovirus LCDPAC01</name>
    <dbReference type="NCBI Taxonomy" id="2506600"/>
    <lineage>
        <taxon>Viruses</taxon>
        <taxon>Pithoviruses</taxon>
    </lineage>
</organism>